<evidence type="ECO:0000313" key="2">
    <source>
        <dbReference type="EMBL" id="MFC4075596.1"/>
    </source>
</evidence>
<gene>
    <name evidence="2" type="ORF">ACFOUO_02095</name>
</gene>
<feature type="transmembrane region" description="Helical" evidence="1">
    <location>
        <begin position="121"/>
        <end position="142"/>
    </location>
</feature>
<keyword evidence="1" id="KW-0472">Membrane</keyword>
<comment type="caution">
    <text evidence="2">The sequence shown here is derived from an EMBL/GenBank/DDBJ whole genome shotgun (WGS) entry which is preliminary data.</text>
</comment>
<keyword evidence="1" id="KW-1133">Transmembrane helix</keyword>
<feature type="transmembrane region" description="Helical" evidence="1">
    <location>
        <begin position="34"/>
        <end position="62"/>
    </location>
</feature>
<dbReference type="EMBL" id="JBHSAP010000005">
    <property type="protein sequence ID" value="MFC4075596.1"/>
    <property type="molecule type" value="Genomic_DNA"/>
</dbReference>
<reference evidence="3" key="1">
    <citation type="journal article" date="2019" name="Int. J. Syst. Evol. Microbiol.">
        <title>The Global Catalogue of Microorganisms (GCM) 10K type strain sequencing project: providing services to taxonomists for standard genome sequencing and annotation.</title>
        <authorList>
            <consortium name="The Broad Institute Genomics Platform"/>
            <consortium name="The Broad Institute Genome Sequencing Center for Infectious Disease"/>
            <person name="Wu L."/>
            <person name="Ma J."/>
        </authorList>
    </citation>
    <scope>NUCLEOTIDE SEQUENCE [LARGE SCALE GENOMIC DNA]</scope>
    <source>
        <strain evidence="3">IBRC-M 10813</strain>
    </source>
</reference>
<name>A0ABV8JEE7_9BACL</name>
<dbReference type="RefSeq" id="WP_380701674.1">
    <property type="nucleotide sequence ID" value="NZ_JBHSAP010000005.1"/>
</dbReference>
<evidence type="ECO:0000256" key="1">
    <source>
        <dbReference type="SAM" id="Phobius"/>
    </source>
</evidence>
<feature type="transmembrane region" description="Helical" evidence="1">
    <location>
        <begin position="97"/>
        <end position="115"/>
    </location>
</feature>
<protein>
    <recommendedName>
        <fullName evidence="4">TM2 domain-containing protein</fullName>
    </recommendedName>
</protein>
<accession>A0ABV8JEE7</accession>
<organism evidence="2 3">
    <name type="scientific">Salinithrix halophila</name>
    <dbReference type="NCBI Taxonomy" id="1485204"/>
    <lineage>
        <taxon>Bacteria</taxon>
        <taxon>Bacillati</taxon>
        <taxon>Bacillota</taxon>
        <taxon>Bacilli</taxon>
        <taxon>Bacillales</taxon>
        <taxon>Thermoactinomycetaceae</taxon>
        <taxon>Salinithrix</taxon>
    </lineage>
</organism>
<proteinExistence type="predicted"/>
<evidence type="ECO:0000313" key="3">
    <source>
        <dbReference type="Proteomes" id="UP001595843"/>
    </source>
</evidence>
<keyword evidence="1" id="KW-0812">Transmembrane</keyword>
<evidence type="ECO:0008006" key="4">
    <source>
        <dbReference type="Google" id="ProtNLM"/>
    </source>
</evidence>
<dbReference type="Proteomes" id="UP001595843">
    <property type="component" value="Unassembled WGS sequence"/>
</dbReference>
<keyword evidence="3" id="KW-1185">Reference proteome</keyword>
<sequence length="153" mass="17156">MKQSKAATFILSFIPGLGHFHLGLMNRGLQLMIVFFGAAFLFNLIDFSFPFALPIIWFFGLFDALQHYDRIRDTGVVDDQPFFAWSLSTTRSSGGKWVGWVLIITGVFLLVDHFLPEFIRTALFAILLIGVGIRIIAGKSVLPSSRERKDDGS</sequence>